<keyword evidence="11 12" id="KW-0807">Transducer</keyword>
<comment type="subcellular location">
    <subcellularLocation>
        <location evidence="1 13">Cell membrane</location>
        <topology evidence="1 13">Multi-pass membrane protein</topology>
    </subcellularLocation>
</comment>
<dbReference type="InterPro" id="IPR000276">
    <property type="entry name" value="GPCR_Rhodpsn"/>
</dbReference>
<dbReference type="AlphaFoldDB" id="A0A3Q0G022"/>
<evidence type="ECO:0000256" key="4">
    <source>
        <dbReference type="ARBA" id="ARBA00022606"/>
    </source>
</evidence>
<dbReference type="PANTHER" id="PTHR26453">
    <property type="entry name" value="OLFACTORY RECEPTOR"/>
    <property type="match status" value="1"/>
</dbReference>
<dbReference type="PROSITE" id="PS00237">
    <property type="entry name" value="G_PROTEIN_RECEP_F1_1"/>
    <property type="match status" value="1"/>
</dbReference>
<dbReference type="KEGG" id="asn:102374460"/>
<evidence type="ECO:0000256" key="2">
    <source>
        <dbReference type="ARBA" id="ARBA00010663"/>
    </source>
</evidence>
<evidence type="ECO:0000256" key="7">
    <source>
        <dbReference type="ARBA" id="ARBA00022989"/>
    </source>
</evidence>
<evidence type="ECO:0000256" key="12">
    <source>
        <dbReference type="RuleBase" id="RU000688"/>
    </source>
</evidence>
<evidence type="ECO:0000256" key="11">
    <source>
        <dbReference type="ARBA" id="ARBA00023224"/>
    </source>
</evidence>
<evidence type="ECO:0000313" key="16">
    <source>
        <dbReference type="RefSeq" id="XP_025051388.1"/>
    </source>
</evidence>
<dbReference type="InterPro" id="IPR000725">
    <property type="entry name" value="Olfact_rcpt"/>
</dbReference>
<dbReference type="GO" id="GO:0004984">
    <property type="term" value="F:olfactory receptor activity"/>
    <property type="evidence" value="ECO:0007669"/>
    <property type="project" value="InterPro"/>
</dbReference>
<evidence type="ECO:0000256" key="5">
    <source>
        <dbReference type="ARBA" id="ARBA00022692"/>
    </source>
</evidence>
<keyword evidence="15" id="KW-1185">Reference proteome</keyword>
<feature type="transmembrane region" description="Helical" evidence="13">
    <location>
        <begin position="253"/>
        <end position="275"/>
    </location>
</feature>
<name>A0A3Q0G022_ALLSI</name>
<feature type="domain" description="G-protein coupled receptors family 1 profile" evidence="14">
    <location>
        <begin position="56"/>
        <end position="305"/>
    </location>
</feature>
<dbReference type="FunFam" id="1.20.1070.10:FF:000008">
    <property type="entry name" value="Olfactory receptor"/>
    <property type="match status" value="1"/>
</dbReference>
<dbReference type="GO" id="GO:0004930">
    <property type="term" value="F:G protein-coupled receptor activity"/>
    <property type="evidence" value="ECO:0007669"/>
    <property type="project" value="UniProtKB-KW"/>
</dbReference>
<keyword evidence="6 13" id="KW-0552">Olfaction</keyword>
<feature type="transmembrane region" description="Helical" evidence="13">
    <location>
        <begin position="220"/>
        <end position="241"/>
    </location>
</feature>
<keyword evidence="5 12" id="KW-0812">Transmembrane</keyword>
<evidence type="ECO:0000256" key="13">
    <source>
        <dbReference type="RuleBase" id="RU363047"/>
    </source>
</evidence>
<feature type="transmembrane region" description="Helical" evidence="13">
    <location>
        <begin position="114"/>
        <end position="135"/>
    </location>
</feature>
<proteinExistence type="inferred from homology"/>
<evidence type="ECO:0000259" key="14">
    <source>
        <dbReference type="PROSITE" id="PS50262"/>
    </source>
</evidence>
<reference evidence="16" key="1">
    <citation type="submission" date="2025-08" db="UniProtKB">
        <authorList>
            <consortium name="RefSeq"/>
        </authorList>
    </citation>
    <scope>IDENTIFICATION</scope>
</reference>
<dbReference type="Gene3D" id="1.20.1070.10">
    <property type="entry name" value="Rhodopsin 7-helix transmembrane proteins"/>
    <property type="match status" value="1"/>
</dbReference>
<evidence type="ECO:0000256" key="6">
    <source>
        <dbReference type="ARBA" id="ARBA00022725"/>
    </source>
</evidence>
<dbReference type="InParanoid" id="A0A3Q0G022"/>
<evidence type="ECO:0000313" key="15">
    <source>
        <dbReference type="Proteomes" id="UP000189705"/>
    </source>
</evidence>
<keyword evidence="8 12" id="KW-0297">G-protein coupled receptor</keyword>
<keyword evidence="10 12" id="KW-0675">Receptor</keyword>
<keyword evidence="4 13" id="KW-0716">Sensory transduction</keyword>
<dbReference type="RefSeq" id="XP_025051388.1">
    <property type="nucleotide sequence ID" value="XM_025195603.1"/>
</dbReference>
<accession>A0A3Q0G022</accession>
<dbReference type="PRINTS" id="PR00237">
    <property type="entry name" value="GPCRRHODOPSN"/>
</dbReference>
<organism evidence="15 16">
    <name type="scientific">Alligator sinensis</name>
    <name type="common">Chinese alligator</name>
    <dbReference type="NCBI Taxonomy" id="38654"/>
    <lineage>
        <taxon>Eukaryota</taxon>
        <taxon>Metazoa</taxon>
        <taxon>Chordata</taxon>
        <taxon>Craniata</taxon>
        <taxon>Vertebrata</taxon>
        <taxon>Euteleostomi</taxon>
        <taxon>Archelosauria</taxon>
        <taxon>Archosauria</taxon>
        <taxon>Crocodylia</taxon>
        <taxon>Alligatoridae</taxon>
        <taxon>Alligatorinae</taxon>
        <taxon>Alligator</taxon>
    </lineage>
</organism>
<comment type="similarity">
    <text evidence="2 12">Belongs to the G-protein coupled receptor 1 family.</text>
</comment>
<feature type="transmembrane region" description="Helical" evidence="13">
    <location>
        <begin position="40"/>
        <end position="63"/>
    </location>
</feature>
<keyword evidence="7 13" id="KW-1133">Transmembrane helix</keyword>
<evidence type="ECO:0000256" key="10">
    <source>
        <dbReference type="ARBA" id="ARBA00023170"/>
    </source>
</evidence>
<protein>
    <recommendedName>
        <fullName evidence="13">Olfactory receptor</fullName>
    </recommendedName>
</protein>
<sequence>MWFNEGISGLEDQPRAVQVERQNATEFILLGLLNHSKVHMFFLAIIFLAFITAVSGNALLIFLIQVTPSLHTPMYFFLSQLAFMDICPSLFIIPKMSVDFLIPGNTISLAGCRTQVFLMLTIGGGECLLLPVMSYDRYVAICNPLHYPVLLSRRVCLGLTAAVWISALINALIHTVYAMRLPYCDSKSIDHFFCEIPPLLKLSCSDTSTYETVVVLNSSILLLIPFSIILASYARIVATVLRMKSTTGQQKALATCSSHLTVVGLFYGAAMFTYMKPNSYHSTRQDKIVPVFYSIVTPVLNPVIYSLRNRDVLGALRKLVGKHRVLH</sequence>
<dbReference type="GeneID" id="102374460"/>
<dbReference type="Pfam" id="PF13853">
    <property type="entry name" value="7tm_4"/>
    <property type="match status" value="1"/>
</dbReference>
<gene>
    <name evidence="16" type="primary">LOC102374460</name>
</gene>
<dbReference type="PRINTS" id="PR00245">
    <property type="entry name" value="OLFACTORYR"/>
</dbReference>
<evidence type="ECO:0000256" key="3">
    <source>
        <dbReference type="ARBA" id="ARBA00022475"/>
    </source>
</evidence>
<dbReference type="SUPFAM" id="SSF81321">
    <property type="entry name" value="Family A G protein-coupled receptor-like"/>
    <property type="match status" value="1"/>
</dbReference>
<feature type="transmembrane region" description="Helical" evidence="13">
    <location>
        <begin position="287"/>
        <end position="307"/>
    </location>
</feature>
<feature type="transmembrane region" description="Helical" evidence="13">
    <location>
        <begin position="155"/>
        <end position="177"/>
    </location>
</feature>
<dbReference type="Proteomes" id="UP000189705">
    <property type="component" value="Unplaced"/>
</dbReference>
<keyword evidence="9 13" id="KW-0472">Membrane</keyword>
<evidence type="ECO:0000256" key="8">
    <source>
        <dbReference type="ARBA" id="ARBA00023040"/>
    </source>
</evidence>
<dbReference type="FunFam" id="1.10.1220.70:FF:000001">
    <property type="entry name" value="Olfactory receptor"/>
    <property type="match status" value="1"/>
</dbReference>
<dbReference type="PROSITE" id="PS50262">
    <property type="entry name" value="G_PROTEIN_RECEP_F1_2"/>
    <property type="match status" value="1"/>
</dbReference>
<keyword evidence="3 13" id="KW-1003">Cell membrane</keyword>
<feature type="transmembrane region" description="Helical" evidence="13">
    <location>
        <begin position="75"/>
        <end position="94"/>
    </location>
</feature>
<evidence type="ECO:0000256" key="9">
    <source>
        <dbReference type="ARBA" id="ARBA00023136"/>
    </source>
</evidence>
<evidence type="ECO:0000256" key="1">
    <source>
        <dbReference type="ARBA" id="ARBA00004651"/>
    </source>
</evidence>
<dbReference type="GO" id="GO:0005886">
    <property type="term" value="C:plasma membrane"/>
    <property type="evidence" value="ECO:0007669"/>
    <property type="project" value="UniProtKB-SubCell"/>
</dbReference>
<dbReference type="CDD" id="cd15421">
    <property type="entry name" value="7tmA_OR2T-like"/>
    <property type="match status" value="1"/>
</dbReference>
<dbReference type="InterPro" id="IPR017452">
    <property type="entry name" value="GPCR_Rhodpsn_7TM"/>
</dbReference>